<dbReference type="PRINTS" id="PR00081">
    <property type="entry name" value="GDHRDH"/>
</dbReference>
<gene>
    <name evidence="12" type="primary">cysK</name>
    <name evidence="12" type="ORF">ABCS64_10865</name>
</gene>
<evidence type="ECO:0000256" key="10">
    <source>
        <dbReference type="RuleBase" id="RU003985"/>
    </source>
</evidence>
<dbReference type="InterPro" id="IPR005859">
    <property type="entry name" value="CysK"/>
</dbReference>
<evidence type="ECO:0000313" key="12">
    <source>
        <dbReference type="EMBL" id="MFA9950815.1"/>
    </source>
</evidence>
<dbReference type="GO" id="GO:0004124">
    <property type="term" value="F:cysteine synthase activity"/>
    <property type="evidence" value="ECO:0007669"/>
    <property type="project" value="UniProtKB-EC"/>
</dbReference>
<dbReference type="InterPro" id="IPR002347">
    <property type="entry name" value="SDR_fam"/>
</dbReference>
<organism evidence="12 13">
    <name type="scientific">Dentiradicibacter hellwigii</name>
    <dbReference type="NCBI Taxonomy" id="3149053"/>
    <lineage>
        <taxon>Bacteria</taxon>
        <taxon>Pseudomonadati</taxon>
        <taxon>Pseudomonadota</taxon>
        <taxon>Betaproteobacteria</taxon>
        <taxon>Rhodocyclales</taxon>
        <taxon>Rhodocyclaceae</taxon>
        <taxon>Dentiradicibacter</taxon>
    </lineage>
</organism>
<evidence type="ECO:0000256" key="9">
    <source>
        <dbReference type="ARBA" id="ARBA00047931"/>
    </source>
</evidence>
<comment type="catalytic activity">
    <reaction evidence="9 10">
        <text>O-acetyl-L-serine + hydrogen sulfide = L-cysteine + acetate</text>
        <dbReference type="Rhea" id="RHEA:14829"/>
        <dbReference type="ChEBI" id="CHEBI:29919"/>
        <dbReference type="ChEBI" id="CHEBI:30089"/>
        <dbReference type="ChEBI" id="CHEBI:35235"/>
        <dbReference type="ChEBI" id="CHEBI:58340"/>
        <dbReference type="EC" id="2.5.1.47"/>
    </reaction>
</comment>
<dbReference type="RefSeq" id="WP_418891846.1">
    <property type="nucleotide sequence ID" value="NZ_JBEUWX010000002.1"/>
</dbReference>
<dbReference type="NCBIfam" id="TIGR01139">
    <property type="entry name" value="cysK"/>
    <property type="match status" value="1"/>
</dbReference>
<dbReference type="InterPro" id="IPR036052">
    <property type="entry name" value="TrpB-like_PALP_sf"/>
</dbReference>
<dbReference type="Proteomes" id="UP001574673">
    <property type="component" value="Unassembled WGS sequence"/>
</dbReference>
<name>A0ABV4UGQ0_9RHOO</name>
<dbReference type="Gene3D" id="3.40.50.1100">
    <property type="match status" value="2"/>
</dbReference>
<dbReference type="InterPro" id="IPR005856">
    <property type="entry name" value="Cys_synth"/>
</dbReference>
<sequence>MSLKIANNVTELIGHTPLVRLNRLTAGIRGTVAVKLEFFNPAHSVKDRIAAAMIDAALAEGKIGPDTVILEPTSGNTGIGLAMICAARGIKSCFVMPETMSRERRLLLKAYGAELVLTPGAEGIGGAISRAREMAAADPRYFIPQQFENPANPAIHRASTAEEIWRDTDGKVDIFVAGVGTGGTITGVGEVLKARKPSVQVIAVEPDASPVLSGGQKGPHPIQGIGTGFIPAVLNVKIYDEVVRVKTDDALTTARRMASEEGILVGISSGAAVWAALQVAARPQNEGKLSVVIIPSFGERYLSTPLFANLDA</sequence>
<evidence type="ECO:0000256" key="2">
    <source>
        <dbReference type="ARBA" id="ARBA00004962"/>
    </source>
</evidence>
<keyword evidence="8 10" id="KW-0198">Cysteine biosynthesis</keyword>
<dbReference type="InterPro" id="IPR001216">
    <property type="entry name" value="P-phosphate_BS"/>
</dbReference>
<keyword evidence="5 10" id="KW-0028">Amino-acid biosynthesis</keyword>
<comment type="cofactor">
    <cofactor evidence="1 10">
        <name>pyridoxal 5'-phosphate</name>
        <dbReference type="ChEBI" id="CHEBI:597326"/>
    </cofactor>
</comment>
<dbReference type="InterPro" id="IPR001926">
    <property type="entry name" value="TrpB-like_PALP"/>
</dbReference>
<evidence type="ECO:0000256" key="8">
    <source>
        <dbReference type="ARBA" id="ARBA00023192"/>
    </source>
</evidence>
<dbReference type="NCBIfam" id="TIGR01136">
    <property type="entry name" value="cysKM"/>
    <property type="match status" value="1"/>
</dbReference>
<accession>A0ABV4UGQ0</accession>
<dbReference type="PROSITE" id="PS00901">
    <property type="entry name" value="CYS_SYNTHASE"/>
    <property type="match status" value="1"/>
</dbReference>
<evidence type="ECO:0000256" key="3">
    <source>
        <dbReference type="ARBA" id="ARBA00007103"/>
    </source>
</evidence>
<evidence type="ECO:0000256" key="1">
    <source>
        <dbReference type="ARBA" id="ARBA00001933"/>
    </source>
</evidence>
<evidence type="ECO:0000256" key="5">
    <source>
        <dbReference type="ARBA" id="ARBA00022605"/>
    </source>
</evidence>
<protein>
    <recommendedName>
        <fullName evidence="4 10">Cysteine synthase</fullName>
        <ecNumber evidence="4 10">2.5.1.47</ecNumber>
    </recommendedName>
</protein>
<comment type="similarity">
    <text evidence="3 10">Belongs to the cysteine synthase/cystathionine beta-synthase family.</text>
</comment>
<dbReference type="InterPro" id="IPR050214">
    <property type="entry name" value="Cys_Synth/Cystath_Beta-Synth"/>
</dbReference>
<comment type="caution">
    <text evidence="12">The sequence shown here is derived from an EMBL/GenBank/DDBJ whole genome shotgun (WGS) entry which is preliminary data.</text>
</comment>
<feature type="domain" description="Tryptophan synthase beta chain-like PALP" evidence="11">
    <location>
        <begin position="9"/>
        <end position="294"/>
    </location>
</feature>
<dbReference type="Pfam" id="PF00291">
    <property type="entry name" value="PALP"/>
    <property type="match status" value="1"/>
</dbReference>
<dbReference type="CDD" id="cd01561">
    <property type="entry name" value="CBS_like"/>
    <property type="match status" value="1"/>
</dbReference>
<proteinExistence type="inferred from homology"/>
<evidence type="ECO:0000256" key="4">
    <source>
        <dbReference type="ARBA" id="ARBA00012681"/>
    </source>
</evidence>
<evidence type="ECO:0000313" key="13">
    <source>
        <dbReference type="Proteomes" id="UP001574673"/>
    </source>
</evidence>
<dbReference type="EC" id="2.5.1.47" evidence="4 10"/>
<keyword evidence="7 10" id="KW-0663">Pyridoxal phosphate</keyword>
<keyword evidence="13" id="KW-1185">Reference proteome</keyword>
<dbReference type="SUPFAM" id="SSF53686">
    <property type="entry name" value="Tryptophan synthase beta subunit-like PLP-dependent enzymes"/>
    <property type="match status" value="1"/>
</dbReference>
<dbReference type="PANTHER" id="PTHR10314">
    <property type="entry name" value="CYSTATHIONINE BETA-SYNTHASE"/>
    <property type="match status" value="1"/>
</dbReference>
<reference evidence="13" key="1">
    <citation type="submission" date="2024-06" db="EMBL/GenBank/DDBJ databases">
        <title>Radixoralia hellwigii gen. nov., sp nov., isolated from a root canal in the human oral cavity.</title>
        <authorList>
            <person name="Bartsch S."/>
            <person name="Wittmer A."/>
            <person name="Schulz A.-K."/>
            <person name="Neumann-Schaal M."/>
            <person name="Wolf J."/>
            <person name="Gronow S."/>
            <person name="Tennert C."/>
            <person name="Haecker G."/>
            <person name="Cieplik F."/>
            <person name="Al-Ahmad A."/>
        </authorList>
    </citation>
    <scope>NUCLEOTIDE SEQUENCE [LARGE SCALE GENOMIC DNA]</scope>
    <source>
        <strain evidence="13">Wk13</strain>
    </source>
</reference>
<dbReference type="EMBL" id="JBEUWX010000002">
    <property type="protein sequence ID" value="MFA9950815.1"/>
    <property type="molecule type" value="Genomic_DNA"/>
</dbReference>
<keyword evidence="6 10" id="KW-0808">Transferase</keyword>
<comment type="pathway">
    <text evidence="2">Amino-acid biosynthesis; L-cysteine biosynthesis; L-cysteine from L-serine: step 2/2.</text>
</comment>
<evidence type="ECO:0000259" key="11">
    <source>
        <dbReference type="Pfam" id="PF00291"/>
    </source>
</evidence>
<evidence type="ECO:0000256" key="7">
    <source>
        <dbReference type="ARBA" id="ARBA00022898"/>
    </source>
</evidence>
<evidence type="ECO:0000256" key="6">
    <source>
        <dbReference type="ARBA" id="ARBA00022679"/>
    </source>
</evidence>